<dbReference type="Gene3D" id="3.50.50.60">
    <property type="entry name" value="FAD/NAD(P)-binding domain"/>
    <property type="match status" value="3"/>
</dbReference>
<dbReference type="InterPro" id="IPR036188">
    <property type="entry name" value="FAD/NAD-bd_sf"/>
</dbReference>
<proteinExistence type="inferred from homology"/>
<keyword evidence="5" id="KW-0521">NADP</keyword>
<sequence length="647" mass="72628">MDPTSKLSAAQSYQDEEIVEDQFSKAQQRYGEERSKRLRKEGNDQFIDISTDLSDKFRHFQEDPWVDASAVKDAHTMFPDNRCEVLILGAGFGGLMHAVRMVQAGVRPENLRIIDTAGGFGGTWYWNRYPGLMCDVESYCYLPLLEETGYIPKHRYSYGHEIRDYANFVAEKWKIAGSAVFQTKAEKLVWDEENKEWQVELVQRRKGVPAQTLNIRSKFVAAVNGVLNWPKLPGFPGILDYQGQIFHAARWDYSITGGSQQDPSLVNLKDKRVAIIGTGASAVQIVPHLARWPKHLYVVQRTPAAVDKRDQCETDPVWFKENVTTSPGWQRERTRNFHQHFNTQENPAVNLVDDEWTHALGLVGLAGNPGGPKSVEDIPAYLQMLQTIDFPRQDRIRARVQSVVTDPSVAKKLQPWYPSWCKRPCFHDDYLQAFNQDNVTLVDTDGKSVDRLTSDSIVVGDQAYPVDVIILATGFRTPIGCTPAENANLTITGRNGASMTEVWKRDGPMTQHAVLDHRFPNLFLCSFVQGSTSPNFLFAIDCNAKNAAYILAEAKRKAAGQPFSVAPTAAAAEDWGTQVAMRSLAMAALSGCTPGYMNREGELDRVPPEEQMKMARGTVWGHGVEDFLEHVEKWRAEGNMQGIVVET</sequence>
<dbReference type="GO" id="GO:0016491">
    <property type="term" value="F:oxidoreductase activity"/>
    <property type="evidence" value="ECO:0007669"/>
    <property type="project" value="UniProtKB-KW"/>
</dbReference>
<reference evidence="8 9" key="1">
    <citation type="submission" date="2015-10" db="EMBL/GenBank/DDBJ databases">
        <title>Full genome of DAOMC 229536 Phialocephala scopiformis, a fungal endophyte of spruce producing the potent anti-insectan compound rugulosin.</title>
        <authorList>
            <consortium name="DOE Joint Genome Institute"/>
            <person name="Walker A.K."/>
            <person name="Frasz S.L."/>
            <person name="Seifert K.A."/>
            <person name="Miller J.D."/>
            <person name="Mondo S.J."/>
            <person name="Labutti K."/>
            <person name="Lipzen A."/>
            <person name="Dockter R."/>
            <person name="Kennedy M."/>
            <person name="Grigoriev I.V."/>
            <person name="Spatafora J.W."/>
        </authorList>
    </citation>
    <scope>NUCLEOTIDE SEQUENCE [LARGE SCALE GENOMIC DNA]</scope>
    <source>
        <strain evidence="8 9">CBS 120377</strain>
    </source>
</reference>
<dbReference type="SUPFAM" id="SSF51905">
    <property type="entry name" value="FAD/NAD(P)-binding domain"/>
    <property type="match status" value="2"/>
</dbReference>
<protein>
    <submittedName>
        <fullName evidence="8">FAD/NAD(P)-binding domain-containing protein</fullName>
    </submittedName>
</protein>
<dbReference type="Proteomes" id="UP000070700">
    <property type="component" value="Unassembled WGS sequence"/>
</dbReference>
<evidence type="ECO:0000256" key="7">
    <source>
        <dbReference type="SAM" id="MobiDB-lite"/>
    </source>
</evidence>
<comment type="similarity">
    <text evidence="2">Belongs to the FAD-binding monooxygenase family.</text>
</comment>
<dbReference type="InterPro" id="IPR050775">
    <property type="entry name" value="FAD-binding_Monooxygenases"/>
</dbReference>
<dbReference type="KEGG" id="psco:LY89DRAFT_339972"/>
<dbReference type="GeneID" id="28816586"/>
<keyword evidence="3" id="KW-0285">Flavoprotein</keyword>
<dbReference type="PANTHER" id="PTHR43098:SF2">
    <property type="entry name" value="FAD-BINDING MONOOXYGENASE AUSB-RELATED"/>
    <property type="match status" value="1"/>
</dbReference>
<accession>A0A132B8V1</accession>
<dbReference type="EMBL" id="KQ947436">
    <property type="protein sequence ID" value="KUJ08304.1"/>
    <property type="molecule type" value="Genomic_DNA"/>
</dbReference>
<keyword evidence="9" id="KW-1185">Reference proteome</keyword>
<organism evidence="8 9">
    <name type="scientific">Mollisia scopiformis</name>
    <name type="common">Conifer needle endophyte fungus</name>
    <name type="synonym">Phialocephala scopiformis</name>
    <dbReference type="NCBI Taxonomy" id="149040"/>
    <lineage>
        <taxon>Eukaryota</taxon>
        <taxon>Fungi</taxon>
        <taxon>Dikarya</taxon>
        <taxon>Ascomycota</taxon>
        <taxon>Pezizomycotina</taxon>
        <taxon>Leotiomycetes</taxon>
        <taxon>Helotiales</taxon>
        <taxon>Mollisiaceae</taxon>
        <taxon>Mollisia</taxon>
    </lineage>
</organism>
<evidence type="ECO:0000313" key="9">
    <source>
        <dbReference type="Proteomes" id="UP000070700"/>
    </source>
</evidence>
<dbReference type="PANTHER" id="PTHR43098">
    <property type="entry name" value="L-ORNITHINE N(5)-MONOOXYGENASE-RELATED"/>
    <property type="match status" value="1"/>
</dbReference>
<name>A0A132B8V1_MOLSC</name>
<evidence type="ECO:0000313" key="8">
    <source>
        <dbReference type="EMBL" id="KUJ08304.1"/>
    </source>
</evidence>
<dbReference type="AlphaFoldDB" id="A0A132B8V1"/>
<dbReference type="RefSeq" id="XP_018062659.1">
    <property type="nucleotide sequence ID" value="XM_018206860.1"/>
</dbReference>
<evidence type="ECO:0000256" key="3">
    <source>
        <dbReference type="ARBA" id="ARBA00022630"/>
    </source>
</evidence>
<evidence type="ECO:0000256" key="5">
    <source>
        <dbReference type="ARBA" id="ARBA00022857"/>
    </source>
</evidence>
<dbReference type="InParanoid" id="A0A132B8V1"/>
<dbReference type="OrthoDB" id="66881at2759"/>
<keyword evidence="4" id="KW-0274">FAD</keyword>
<evidence type="ECO:0000256" key="4">
    <source>
        <dbReference type="ARBA" id="ARBA00022827"/>
    </source>
</evidence>
<feature type="region of interest" description="Disordered" evidence="7">
    <location>
        <begin position="18"/>
        <end position="37"/>
    </location>
</feature>
<evidence type="ECO:0000256" key="6">
    <source>
        <dbReference type="ARBA" id="ARBA00023002"/>
    </source>
</evidence>
<comment type="cofactor">
    <cofactor evidence="1">
        <name>FAD</name>
        <dbReference type="ChEBI" id="CHEBI:57692"/>
    </cofactor>
</comment>
<gene>
    <name evidence="8" type="ORF">LY89DRAFT_339972</name>
</gene>
<evidence type="ECO:0000256" key="1">
    <source>
        <dbReference type="ARBA" id="ARBA00001974"/>
    </source>
</evidence>
<evidence type="ECO:0000256" key="2">
    <source>
        <dbReference type="ARBA" id="ARBA00010139"/>
    </source>
</evidence>
<keyword evidence="6" id="KW-0560">Oxidoreductase</keyword>